<gene>
    <name evidence="3" type="ORF">CKN69_09945</name>
</gene>
<evidence type="ECO:0000313" key="4">
    <source>
        <dbReference type="Proteomes" id="UP000297938"/>
    </source>
</evidence>
<dbReference type="AlphaFoldDB" id="A0A7Z8G4K2"/>
<dbReference type="InterPro" id="IPR016102">
    <property type="entry name" value="Succinyl-CoA_synth-like"/>
</dbReference>
<dbReference type="GO" id="GO:0009361">
    <property type="term" value="C:succinate-CoA ligase complex (ADP-forming)"/>
    <property type="evidence" value="ECO:0007669"/>
    <property type="project" value="TreeGrafter"/>
</dbReference>
<feature type="domain" description="ATP-citrate synthase/succinyl-CoA ligase C-terminal" evidence="1">
    <location>
        <begin position="342"/>
        <end position="495"/>
    </location>
</feature>
<dbReference type="RefSeq" id="WP_135026266.1">
    <property type="nucleotide sequence ID" value="NZ_JBFUWA010000002.1"/>
</dbReference>
<reference evidence="3 4" key="1">
    <citation type="journal article" date="2018" name="Int. J. Food Microbiol.">
        <title>Growth of Carnobacterium spp. isolated from chilled vacuum-packaged meat under relevant acidic conditions.</title>
        <authorList>
            <person name="Zhang P."/>
            <person name="Badoni M."/>
            <person name="Ganzle M."/>
            <person name="Yang X."/>
        </authorList>
    </citation>
    <scope>NUCLEOTIDE SEQUENCE [LARGE SCALE GENOMIC DNA]</scope>
    <source>
        <strain evidence="3 4">B2</strain>
    </source>
</reference>
<sequence length="584" mass="63224">MLHTIIKENAYQDSVVLMLLTNKINTMDGINRVSIMMATPANKDIFGGSGLRTPELEAASANDMAIVLDIESEEIVPTVLEEIDAFLLSQATSSNEAAEETIHTWDKAMKIGKDATIAMLSIPGTYAALEAETALDEGLNVFIFSDNVSIEDELHLKQKAHEKGLLVMGPDCGTGIINGVPMAFTNIVRPGKIGIVGASGTGIQEVSTLIDKLGAGVTNAIGTGGRDLSEKIGGITMLDSIAALEKDANTEVIVVISKPPAKAVRDKVLAALRNVTKPVVTIFLGEKPTYHEENLYHAYTLEETARIAVDLLNHQPIEVMSEEIEIPTVHLQDSQKHIKGYYSGGTLASETAMLIADAMKLENGLIKKDGFVLKTDGNEVIDLGDDMYTQGKPHPMIDPEKRIEMIQQAADDETTAIILLDVVLGYGAHDDMATALAPTIKETIAKAKAKGRELIVIGTVVGTTSDPQNFFHQKQLLEEAGVLVCDSNNQAVRTALGILGLKINDSHKEIKTIEKETTSEEYTPSERVLDMLSEKPYVINLGLKSFSDAIRETGGQALQFNWKPVAGGDLKLQKVLYFLNHYHA</sequence>
<dbReference type="SUPFAM" id="SSF52210">
    <property type="entry name" value="Succinyl-CoA synthetase domains"/>
    <property type="match status" value="2"/>
</dbReference>
<dbReference type="InterPro" id="IPR005811">
    <property type="entry name" value="SUCC_ACL_C"/>
</dbReference>
<accession>A0A7Z8G4K2</accession>
<organism evidence="3 4">
    <name type="scientific">Carnobacterium divergens</name>
    <name type="common">Lactobacillus divergens</name>
    <dbReference type="NCBI Taxonomy" id="2748"/>
    <lineage>
        <taxon>Bacteria</taxon>
        <taxon>Bacillati</taxon>
        <taxon>Bacillota</taxon>
        <taxon>Bacilli</taxon>
        <taxon>Lactobacillales</taxon>
        <taxon>Carnobacteriaceae</taxon>
        <taxon>Carnobacterium</taxon>
    </lineage>
</organism>
<dbReference type="GO" id="GO:0004776">
    <property type="term" value="F:succinate-CoA ligase (GDP-forming) activity"/>
    <property type="evidence" value="ECO:0007669"/>
    <property type="project" value="TreeGrafter"/>
</dbReference>
<feature type="domain" description="CoA-binding" evidence="2">
    <location>
        <begin position="190"/>
        <end position="284"/>
    </location>
</feature>
<protein>
    <submittedName>
        <fullName evidence="3">Acyl-CoA synthetase FdrA</fullName>
    </submittedName>
</protein>
<comment type="caution">
    <text evidence="3">The sequence shown here is derived from an EMBL/GenBank/DDBJ whole genome shotgun (WGS) entry which is preliminary data.</text>
</comment>
<dbReference type="InterPro" id="IPR003781">
    <property type="entry name" value="CoA-bd"/>
</dbReference>
<dbReference type="Gene3D" id="3.40.50.720">
    <property type="entry name" value="NAD(P)-binding Rossmann-like Domain"/>
    <property type="match status" value="1"/>
</dbReference>
<dbReference type="EMBL" id="NRPP01000017">
    <property type="protein sequence ID" value="TFJ24939.1"/>
    <property type="molecule type" value="Genomic_DNA"/>
</dbReference>
<dbReference type="Pfam" id="PF00549">
    <property type="entry name" value="Ligase_CoA"/>
    <property type="match status" value="1"/>
</dbReference>
<proteinExistence type="predicted"/>
<dbReference type="NCBIfam" id="NF004760">
    <property type="entry name" value="PRK06091.1"/>
    <property type="match status" value="1"/>
</dbReference>
<dbReference type="PANTHER" id="PTHR11117">
    <property type="entry name" value="SUCCINYL-COA LIGASE SUBUNIT ALPHA"/>
    <property type="match status" value="1"/>
</dbReference>
<evidence type="ECO:0000259" key="1">
    <source>
        <dbReference type="Pfam" id="PF00549"/>
    </source>
</evidence>
<dbReference type="GO" id="GO:0004775">
    <property type="term" value="F:succinate-CoA ligase (ADP-forming) activity"/>
    <property type="evidence" value="ECO:0007669"/>
    <property type="project" value="TreeGrafter"/>
</dbReference>
<dbReference type="GO" id="GO:0006099">
    <property type="term" value="P:tricarboxylic acid cycle"/>
    <property type="evidence" value="ECO:0007669"/>
    <property type="project" value="TreeGrafter"/>
</dbReference>
<dbReference type="Gene3D" id="3.40.50.261">
    <property type="entry name" value="Succinyl-CoA synthetase domains"/>
    <property type="match status" value="2"/>
</dbReference>
<name>A0A7Z8G4K2_CARDV</name>
<dbReference type="PANTHER" id="PTHR11117:SF24">
    <property type="entry name" value="PROTEIN FDRA"/>
    <property type="match status" value="1"/>
</dbReference>
<evidence type="ECO:0000313" key="3">
    <source>
        <dbReference type="EMBL" id="TFJ24939.1"/>
    </source>
</evidence>
<dbReference type="Pfam" id="PF02629">
    <property type="entry name" value="CoA_binding"/>
    <property type="match status" value="1"/>
</dbReference>
<dbReference type="GO" id="GO:0005829">
    <property type="term" value="C:cytosol"/>
    <property type="evidence" value="ECO:0007669"/>
    <property type="project" value="TreeGrafter"/>
</dbReference>
<dbReference type="Proteomes" id="UP000297938">
    <property type="component" value="Unassembled WGS sequence"/>
</dbReference>
<evidence type="ECO:0000259" key="2">
    <source>
        <dbReference type="Pfam" id="PF02629"/>
    </source>
</evidence>